<dbReference type="PROSITE" id="PS51085">
    <property type="entry name" value="2FE2S_FER_2"/>
    <property type="match status" value="1"/>
</dbReference>
<evidence type="ECO:0000259" key="2">
    <source>
        <dbReference type="PROSITE" id="PS51085"/>
    </source>
</evidence>
<dbReference type="PROSITE" id="PS51384">
    <property type="entry name" value="FAD_FR"/>
    <property type="match status" value="1"/>
</dbReference>
<dbReference type="PANTHER" id="PTHR42815">
    <property type="entry name" value="FAD-BINDING, PUTATIVE (AFU_ORTHOLOGUE AFUA_6G07600)-RELATED"/>
    <property type="match status" value="1"/>
</dbReference>
<proteinExistence type="predicted"/>
<dbReference type="SUPFAM" id="SSF63380">
    <property type="entry name" value="Riboflavin synthase domain-like"/>
    <property type="match status" value="1"/>
</dbReference>
<dbReference type="Pfam" id="PF00111">
    <property type="entry name" value="Fer2"/>
    <property type="match status" value="1"/>
</dbReference>
<accession>A0A679JFV5</accession>
<dbReference type="SUPFAM" id="SSF52343">
    <property type="entry name" value="Ferredoxin reductase-like, C-terminal NADP-linked domain"/>
    <property type="match status" value="1"/>
</dbReference>
<dbReference type="Gene3D" id="2.30.110.10">
    <property type="entry name" value="Electron Transport, Fmn-binding Protein, Chain A"/>
    <property type="match status" value="1"/>
</dbReference>
<feature type="domain" description="FAD-binding FR-type" evidence="3">
    <location>
        <begin position="335"/>
        <end position="437"/>
    </location>
</feature>
<dbReference type="InterPro" id="IPR001041">
    <property type="entry name" value="2Fe-2S_ferredoxin-type"/>
</dbReference>
<dbReference type="Gene3D" id="2.40.30.10">
    <property type="entry name" value="Translation factors"/>
    <property type="match status" value="1"/>
</dbReference>
<evidence type="ECO:0000256" key="1">
    <source>
        <dbReference type="SAM" id="MobiDB-lite"/>
    </source>
</evidence>
<dbReference type="InterPro" id="IPR036010">
    <property type="entry name" value="2Fe-2S_ferredoxin-like_sf"/>
</dbReference>
<dbReference type="CDD" id="cd06184">
    <property type="entry name" value="flavohem_like_fad_nad_binding"/>
    <property type="match status" value="1"/>
</dbReference>
<evidence type="ECO:0000259" key="3">
    <source>
        <dbReference type="PROSITE" id="PS51384"/>
    </source>
</evidence>
<organism evidence="4">
    <name type="scientific">Variovorax paradoxus</name>
    <dbReference type="NCBI Taxonomy" id="34073"/>
    <lineage>
        <taxon>Bacteria</taxon>
        <taxon>Pseudomonadati</taxon>
        <taxon>Pseudomonadota</taxon>
        <taxon>Betaproteobacteria</taxon>
        <taxon>Burkholderiales</taxon>
        <taxon>Comamonadaceae</taxon>
        <taxon>Variovorax</taxon>
    </lineage>
</organism>
<name>A0A679JFV5_VARPD</name>
<dbReference type="InterPro" id="IPR001433">
    <property type="entry name" value="OxRdtase_FAD/NAD-bd"/>
</dbReference>
<dbReference type="RefSeq" id="WP_339093283.1">
    <property type="nucleotide sequence ID" value="NZ_LR743508.1"/>
</dbReference>
<dbReference type="PROSITE" id="PS00197">
    <property type="entry name" value="2FE2S_FER_1"/>
    <property type="match status" value="1"/>
</dbReference>
<dbReference type="Gene3D" id="3.10.20.30">
    <property type="match status" value="1"/>
</dbReference>
<dbReference type="InterPro" id="IPR006058">
    <property type="entry name" value="2Fe2S_fd_BS"/>
</dbReference>
<dbReference type="GO" id="GO:0008941">
    <property type="term" value="F:nitric oxide dioxygenase NAD(P)H activity"/>
    <property type="evidence" value="ECO:0007669"/>
    <property type="project" value="UniProtKB-EC"/>
</dbReference>
<dbReference type="InterPro" id="IPR008333">
    <property type="entry name" value="Cbr1-like_FAD-bd_dom"/>
</dbReference>
<dbReference type="Gene3D" id="3.40.50.80">
    <property type="entry name" value="Nucleotide-binding domain of ferredoxin-NADP reductase (FNR) module"/>
    <property type="match status" value="1"/>
</dbReference>
<dbReference type="InterPro" id="IPR039261">
    <property type="entry name" value="FNR_nucleotide-bd"/>
</dbReference>
<dbReference type="InterPro" id="IPR017938">
    <property type="entry name" value="Riboflavin_synthase-like_b-brl"/>
</dbReference>
<dbReference type="SUPFAM" id="SSF54292">
    <property type="entry name" value="2Fe-2S ferredoxin-like"/>
    <property type="match status" value="1"/>
</dbReference>
<dbReference type="CDD" id="cd00207">
    <property type="entry name" value="fer2"/>
    <property type="match status" value="1"/>
</dbReference>
<gene>
    <name evidence="4" type="primary">hmp_2</name>
    <name evidence="4" type="ORF">VVAX_05609</name>
</gene>
<dbReference type="InterPro" id="IPR017927">
    <property type="entry name" value="FAD-bd_FR_type"/>
</dbReference>
<reference evidence="4" key="1">
    <citation type="submission" date="2019-12" db="EMBL/GenBank/DDBJ databases">
        <authorList>
            <person name="Cremers G."/>
        </authorList>
    </citation>
    <scope>NUCLEOTIDE SEQUENCE</scope>
    <source>
        <strain evidence="4">Vvax</strain>
    </source>
</reference>
<keyword evidence="4" id="KW-0560">Oxidoreductase</keyword>
<evidence type="ECO:0000313" key="4">
    <source>
        <dbReference type="EMBL" id="CAA2109338.1"/>
    </source>
</evidence>
<dbReference type="Pfam" id="PF00970">
    <property type="entry name" value="FAD_binding_6"/>
    <property type="match status" value="1"/>
</dbReference>
<dbReference type="Pfam" id="PF00175">
    <property type="entry name" value="NAD_binding_1"/>
    <property type="match status" value="1"/>
</dbReference>
<dbReference type="EC" id="1.14.12.17" evidence="4"/>
<dbReference type="SUPFAM" id="SSF50475">
    <property type="entry name" value="FMN-binding split barrel"/>
    <property type="match status" value="1"/>
</dbReference>
<dbReference type="EMBL" id="LR743508">
    <property type="protein sequence ID" value="CAA2109338.1"/>
    <property type="molecule type" value="Genomic_DNA"/>
</dbReference>
<dbReference type="InterPro" id="IPR012675">
    <property type="entry name" value="Beta-grasp_dom_sf"/>
</dbReference>
<protein>
    <submittedName>
        <fullName evidence="4">Flavohemoprotein</fullName>
        <ecNumber evidence="4">1.14.12.17</ecNumber>
    </submittedName>
</protein>
<sequence length="688" mass="74802">MNTLSNDTADSPWHAGELAIQESIGVVRVMDKPGRMYVRKFLLDQHRTFYPLLHFIVLGAVDPQGDAWATVRAGEPGFLQSPDPATLSVGTPRDAADPAERGMEDGDAIGVLGIDLMTRRRNRMNGNLSRSGDGAFDIGVVQSFGNCPRYIQNRNFSFAREPALPSSVPAIELDALDARARELIERADTFYVASYVDGEDGTRQVDVSHRGGKPGFVRIGSDGVLTIPDFSGNLFFMTLGNFLLNPKAGMLFIDSETGDMLQMTGEAKVILDSPEIAAFEGAERLWTFKPRRVVHRPDGLPLRWRMTPDGWAPNLLMTGSWDDAERRLAAKALAQRWRPFRVTRTVEESSSVRSLYLSPDDGVATIPPLAGQHLPVRMTLPDSVEALTRTYTLSLAPSDGEYRISVKKDGKASQHLHTLAEGDMLEVRAPAGSFTVDASQRRPVVLLAAGIGITPMLAMLRHLVHEGKRTRILRPIWLFQSARTLAERPFDKEIASLVEAGNGGVRWVRTLSQPGTAEIGRDYDKEGRIDIELLKATLPFGDHDFYLCGPQAFMQATYDGLRELNVADGRIHAEAFGPSSLQRSAGAGTGEAAEVALAPVATESVRVVFTESGKEGRWNPGDGSLLEVAEARGLSPSFGCRGGSCGSCRTRVLEGEVTYATKPSFTVEAGEALICCAMPAQGPLQLAL</sequence>
<feature type="region of interest" description="Disordered" evidence="1">
    <location>
        <begin position="79"/>
        <end position="102"/>
    </location>
</feature>
<dbReference type="InterPro" id="IPR012349">
    <property type="entry name" value="Split_barrel_FMN-bd"/>
</dbReference>
<dbReference type="PANTHER" id="PTHR42815:SF2">
    <property type="entry name" value="FAD-BINDING, PUTATIVE (AFU_ORTHOLOGUE AFUA_6G07600)-RELATED"/>
    <property type="match status" value="1"/>
</dbReference>
<feature type="domain" description="2Fe-2S ferredoxin-type" evidence="2">
    <location>
        <begin position="603"/>
        <end position="688"/>
    </location>
</feature>
<dbReference type="AlphaFoldDB" id="A0A679JFV5"/>
<dbReference type="GO" id="GO:0051537">
    <property type="term" value="F:2 iron, 2 sulfur cluster binding"/>
    <property type="evidence" value="ECO:0007669"/>
    <property type="project" value="InterPro"/>
</dbReference>